<organism evidence="1 2">
    <name type="scientific">Brachionus calyciflorus</name>
    <dbReference type="NCBI Taxonomy" id="104777"/>
    <lineage>
        <taxon>Eukaryota</taxon>
        <taxon>Metazoa</taxon>
        <taxon>Spiralia</taxon>
        <taxon>Gnathifera</taxon>
        <taxon>Rotifera</taxon>
        <taxon>Eurotatoria</taxon>
        <taxon>Monogononta</taxon>
        <taxon>Pseudotrocha</taxon>
        <taxon>Ploima</taxon>
        <taxon>Brachionidae</taxon>
        <taxon>Brachionus</taxon>
    </lineage>
</organism>
<accession>A0A814BZ36</accession>
<dbReference type="AlphaFoldDB" id="A0A814BZ36"/>
<name>A0A814BZ36_9BILA</name>
<evidence type="ECO:0000313" key="2">
    <source>
        <dbReference type="Proteomes" id="UP000663879"/>
    </source>
</evidence>
<dbReference type="Proteomes" id="UP000663879">
    <property type="component" value="Unassembled WGS sequence"/>
</dbReference>
<keyword evidence="2" id="KW-1185">Reference proteome</keyword>
<dbReference type="SUPFAM" id="SSF53098">
    <property type="entry name" value="Ribonuclease H-like"/>
    <property type="match status" value="1"/>
</dbReference>
<dbReference type="EMBL" id="CAJNOC010002441">
    <property type="protein sequence ID" value="CAF0933300.1"/>
    <property type="molecule type" value="Genomic_DNA"/>
</dbReference>
<gene>
    <name evidence="1" type="ORF">OXX778_LOCUS13027</name>
</gene>
<protein>
    <submittedName>
        <fullName evidence="1">Uncharacterized protein</fullName>
    </submittedName>
</protein>
<sequence>MSKNLISSIKKRFDDVFVEPFYSIAAILNPNYSITWVSKLKKMVEEIDDSGSSLDVSLLRIKNRSLTKPWTITFEEESLIESDFEVDLMQKNFFIEQKQYVKDKANGHKDPLVWWKENEIKFSSFGK</sequence>
<proteinExistence type="predicted"/>
<comment type="caution">
    <text evidence="1">The sequence shown here is derived from an EMBL/GenBank/DDBJ whole genome shotgun (WGS) entry which is preliminary data.</text>
</comment>
<reference evidence="1" key="1">
    <citation type="submission" date="2021-02" db="EMBL/GenBank/DDBJ databases">
        <authorList>
            <person name="Nowell W R."/>
        </authorList>
    </citation>
    <scope>NUCLEOTIDE SEQUENCE</scope>
    <source>
        <strain evidence="1">Ploen Becks lab</strain>
    </source>
</reference>
<dbReference type="InterPro" id="IPR012337">
    <property type="entry name" value="RNaseH-like_sf"/>
</dbReference>
<evidence type="ECO:0000313" key="1">
    <source>
        <dbReference type="EMBL" id="CAF0933300.1"/>
    </source>
</evidence>